<dbReference type="InterPro" id="IPR036390">
    <property type="entry name" value="WH_DNA-bd_sf"/>
</dbReference>
<dbReference type="InterPro" id="IPR000835">
    <property type="entry name" value="HTH_MarR-typ"/>
</dbReference>
<dbReference type="PROSITE" id="PS50995">
    <property type="entry name" value="HTH_MARR_2"/>
    <property type="match status" value="1"/>
</dbReference>
<protein>
    <submittedName>
        <fullName evidence="2">MarR family transcriptional regulator</fullName>
    </submittedName>
</protein>
<gene>
    <name evidence="2" type="ORF">QSV35_03610</name>
</gene>
<comment type="caution">
    <text evidence="2">The sequence shown here is derived from an EMBL/GenBank/DDBJ whole genome shotgun (WGS) entry which is preliminary data.</text>
</comment>
<organism evidence="2 3">
    <name type="scientific">Microbacterium candidum</name>
    <dbReference type="NCBI Taxonomy" id="3041922"/>
    <lineage>
        <taxon>Bacteria</taxon>
        <taxon>Bacillati</taxon>
        <taxon>Actinomycetota</taxon>
        <taxon>Actinomycetes</taxon>
        <taxon>Micrococcales</taxon>
        <taxon>Microbacteriaceae</taxon>
        <taxon>Microbacterium</taxon>
    </lineage>
</organism>
<proteinExistence type="predicted"/>
<dbReference type="SUPFAM" id="SSF46785">
    <property type="entry name" value="Winged helix' DNA-binding domain"/>
    <property type="match status" value="1"/>
</dbReference>
<keyword evidence="3" id="KW-1185">Reference proteome</keyword>
<evidence type="ECO:0000259" key="1">
    <source>
        <dbReference type="PROSITE" id="PS50995"/>
    </source>
</evidence>
<dbReference type="Proteomes" id="UP001235064">
    <property type="component" value="Unassembled WGS sequence"/>
</dbReference>
<feature type="domain" description="HTH marR-type" evidence="1">
    <location>
        <begin position="4"/>
        <end position="140"/>
    </location>
</feature>
<reference evidence="2 3" key="1">
    <citation type="submission" date="2023-06" db="EMBL/GenBank/DDBJ databases">
        <title>Microbacterium sp. nov., isolated from a waste landfill.</title>
        <authorList>
            <person name="Wen W."/>
        </authorList>
    </citation>
    <scope>NUCLEOTIDE SEQUENCE [LARGE SCALE GENOMIC DNA]</scope>
    <source>
        <strain evidence="2 3">ASV49</strain>
    </source>
</reference>
<dbReference type="PANTHER" id="PTHR33164:SF106">
    <property type="entry name" value="TRANSCRIPTIONAL REGULATORY PROTEIN"/>
    <property type="match status" value="1"/>
</dbReference>
<evidence type="ECO:0000313" key="3">
    <source>
        <dbReference type="Proteomes" id="UP001235064"/>
    </source>
</evidence>
<dbReference type="Gene3D" id="1.10.10.10">
    <property type="entry name" value="Winged helix-like DNA-binding domain superfamily/Winged helix DNA-binding domain"/>
    <property type="match status" value="1"/>
</dbReference>
<dbReference type="Pfam" id="PF12802">
    <property type="entry name" value="MarR_2"/>
    <property type="match status" value="1"/>
</dbReference>
<dbReference type="SMART" id="SM00347">
    <property type="entry name" value="HTH_MARR"/>
    <property type="match status" value="1"/>
</dbReference>
<accession>A0ABT7MVF4</accession>
<sequence length="150" mass="15901">MADREELITRLGDLGARSATMTALFQQKAAASYGLGVTDMKALDVLMRGGAQTAGQLGTALSLTSGAVTGVVDRLVKRGLAKREADAGDRRRVVVVADFATIASGANVYQGIGEAFRELHQSLTTEQLAFLVDYTERSIALTEQAIDELP</sequence>
<name>A0ABT7MVF4_9MICO</name>
<evidence type="ECO:0000313" key="2">
    <source>
        <dbReference type="EMBL" id="MDL9978408.1"/>
    </source>
</evidence>
<dbReference type="EMBL" id="JASXSZ010000001">
    <property type="protein sequence ID" value="MDL9978408.1"/>
    <property type="molecule type" value="Genomic_DNA"/>
</dbReference>
<dbReference type="InterPro" id="IPR036388">
    <property type="entry name" value="WH-like_DNA-bd_sf"/>
</dbReference>
<dbReference type="PANTHER" id="PTHR33164">
    <property type="entry name" value="TRANSCRIPTIONAL REGULATOR, MARR FAMILY"/>
    <property type="match status" value="1"/>
</dbReference>
<dbReference type="RefSeq" id="WP_286286786.1">
    <property type="nucleotide sequence ID" value="NZ_JASXSZ010000001.1"/>
</dbReference>
<dbReference type="InterPro" id="IPR039422">
    <property type="entry name" value="MarR/SlyA-like"/>
</dbReference>